<keyword evidence="3" id="KW-1185">Reference proteome</keyword>
<reference evidence="2 3" key="1">
    <citation type="submission" date="2016-07" db="EMBL/GenBank/DDBJ databases">
        <title>Complete genome sequence of Bradyrhizobium icense LMTR 13T, a potential inoculant strain isolated from lima bean (Phaseolus lunatus) in Peru.</title>
        <authorList>
            <person name="Ormeno-Orrillo E."/>
            <person name="Duran D."/>
            <person name="Rogel M.A."/>
            <person name="Rey L."/>
            <person name="Imperial J."/>
            <person name="Ruiz-Argueso T."/>
            <person name="Martinez-Romero E."/>
        </authorList>
    </citation>
    <scope>NUCLEOTIDE SEQUENCE [LARGE SCALE GENOMIC DNA]</scope>
    <source>
        <strain evidence="2 3">LMTR 13</strain>
    </source>
</reference>
<dbReference type="InterPro" id="IPR029063">
    <property type="entry name" value="SAM-dependent_MTases_sf"/>
</dbReference>
<dbReference type="GO" id="GO:0032259">
    <property type="term" value="P:methylation"/>
    <property type="evidence" value="ECO:0007669"/>
    <property type="project" value="UniProtKB-KW"/>
</dbReference>
<dbReference type="CDD" id="cd02440">
    <property type="entry name" value="AdoMet_MTases"/>
    <property type="match status" value="1"/>
</dbReference>
<evidence type="ECO:0000259" key="1">
    <source>
        <dbReference type="Pfam" id="PF08241"/>
    </source>
</evidence>
<evidence type="ECO:0000313" key="2">
    <source>
        <dbReference type="EMBL" id="ANW03908.1"/>
    </source>
</evidence>
<dbReference type="KEGG" id="bic:LMTR13_30975"/>
<dbReference type="Gene3D" id="3.40.50.150">
    <property type="entry name" value="Vaccinia Virus protein VP39"/>
    <property type="match status" value="1"/>
</dbReference>
<dbReference type="Pfam" id="PF08241">
    <property type="entry name" value="Methyltransf_11"/>
    <property type="match status" value="1"/>
</dbReference>
<dbReference type="Proteomes" id="UP000092839">
    <property type="component" value="Chromosome"/>
</dbReference>
<evidence type="ECO:0000313" key="3">
    <source>
        <dbReference type="Proteomes" id="UP000092839"/>
    </source>
</evidence>
<feature type="domain" description="Methyltransferase type 11" evidence="1">
    <location>
        <begin position="42"/>
        <end position="136"/>
    </location>
</feature>
<name>A0A1B1UMJ0_9BRAD</name>
<sequence length="262" mass="28915">MAEQQIRFDDGAAYEQLMGVWSRKVGEVFLDWLAPSRDLRWIDIGCGNGAFTELLIERCAPAEVQGIDPSEGQLAFARLRPAARLANFRQGDAMALPFPAEQFDAAVMALVLVFVPEPTGGVEEMVRVVRPGGTVATYIWDMMGGGFPLDPVHIEMRAMGLAPPRPPRMDASRTEELRNLWSGAGLEAVETREITVQRTYASFDEFWTINLKAPSIAPILAAMPSADVDLLKSRIRARLPEAHDGRMTCDARAHAIRGRKPN</sequence>
<accession>A0A1B1UMJ0</accession>
<dbReference type="InterPro" id="IPR013216">
    <property type="entry name" value="Methyltransf_11"/>
</dbReference>
<protein>
    <submittedName>
        <fullName evidence="2">Methyltransferase type 11</fullName>
    </submittedName>
</protein>
<dbReference type="SUPFAM" id="SSF53335">
    <property type="entry name" value="S-adenosyl-L-methionine-dependent methyltransferases"/>
    <property type="match status" value="1"/>
</dbReference>
<proteinExistence type="predicted"/>
<dbReference type="OrthoDB" id="9795634at2"/>
<dbReference type="GO" id="GO:0008757">
    <property type="term" value="F:S-adenosylmethionine-dependent methyltransferase activity"/>
    <property type="evidence" value="ECO:0007669"/>
    <property type="project" value="InterPro"/>
</dbReference>
<organism evidence="2 3">
    <name type="scientific">Bradyrhizobium icense</name>
    <dbReference type="NCBI Taxonomy" id="1274631"/>
    <lineage>
        <taxon>Bacteria</taxon>
        <taxon>Pseudomonadati</taxon>
        <taxon>Pseudomonadota</taxon>
        <taxon>Alphaproteobacteria</taxon>
        <taxon>Hyphomicrobiales</taxon>
        <taxon>Nitrobacteraceae</taxon>
        <taxon>Bradyrhizobium</taxon>
    </lineage>
</organism>
<keyword evidence="2" id="KW-0808">Transferase</keyword>
<dbReference type="AlphaFoldDB" id="A0A1B1UMJ0"/>
<gene>
    <name evidence="2" type="ORF">LMTR13_30975</name>
</gene>
<dbReference type="RefSeq" id="WP_065731072.1">
    <property type="nucleotide sequence ID" value="NZ_CP016428.1"/>
</dbReference>
<keyword evidence="2" id="KW-0489">Methyltransferase</keyword>
<dbReference type="PANTHER" id="PTHR43591">
    <property type="entry name" value="METHYLTRANSFERASE"/>
    <property type="match status" value="1"/>
</dbReference>
<dbReference type="STRING" id="1274631.LMTR13_30975"/>
<dbReference type="EMBL" id="CP016428">
    <property type="protein sequence ID" value="ANW03908.1"/>
    <property type="molecule type" value="Genomic_DNA"/>
</dbReference>